<comment type="caution">
    <text evidence="2">The sequence shown here is derived from an EMBL/GenBank/DDBJ whole genome shotgun (WGS) entry which is preliminary data.</text>
</comment>
<feature type="signal peptide" evidence="1">
    <location>
        <begin position="1"/>
        <end position="22"/>
    </location>
</feature>
<sequence length="339" mass="37450">MRKLVLSLSFCVACLLPQTGRAQGIHFSQYYNTPMLLSPANAGLMPDKDYRAGINYRNQWSNLPAPFHTFSAFGDFKLLENFEKSNWLGVGGAIFNDRAGDGNLALFSGQVFAAYHLQMGEYSMLSAGIGIGLVQRSVNFSKLTFDTQWDGFTFNPQSSNGETYSFQKTSYADISAGLNYAFFPNENLYFQLGGGLLHLNSPTESFYGQQNKLSIRPTGNLDMLFKLGDNSITNFSAYYSNQRSASELVYGLSFSYNVMPRENAPTVIILGLYNRLGDAIIPTVGLEWNNVRFTSSLDISVSGMSPNNGGNGAFEFSIIYQGSYGKGLRNHSSYGCPRF</sequence>
<dbReference type="RefSeq" id="WP_150033393.1">
    <property type="nucleotide sequence ID" value="NZ_VWSH01000003.1"/>
</dbReference>
<keyword evidence="3" id="KW-1185">Reference proteome</keyword>
<keyword evidence="1" id="KW-0732">Signal</keyword>
<gene>
    <name evidence="2" type="ORF">F0919_14005</name>
</gene>
<dbReference type="EMBL" id="VWSH01000003">
    <property type="protein sequence ID" value="KAA5533646.1"/>
    <property type="molecule type" value="Genomic_DNA"/>
</dbReference>
<dbReference type="InterPro" id="IPR019861">
    <property type="entry name" value="PorP/SprF_Bacteroidetes"/>
</dbReference>
<evidence type="ECO:0000313" key="2">
    <source>
        <dbReference type="EMBL" id="KAA5533646.1"/>
    </source>
</evidence>
<evidence type="ECO:0000256" key="1">
    <source>
        <dbReference type="SAM" id="SignalP"/>
    </source>
</evidence>
<protein>
    <submittedName>
        <fullName evidence="2">Type IX secretion system membrane protein PorP/SprF</fullName>
    </submittedName>
</protein>
<reference evidence="2 3" key="1">
    <citation type="submission" date="2019-09" db="EMBL/GenBank/DDBJ databases">
        <title>Genome sequence and assembly of Taibaiella sp.</title>
        <authorList>
            <person name="Chhetri G."/>
        </authorList>
    </citation>
    <scope>NUCLEOTIDE SEQUENCE [LARGE SCALE GENOMIC DNA]</scope>
    <source>
        <strain evidence="2 3">KVB11</strain>
    </source>
</reference>
<evidence type="ECO:0000313" key="3">
    <source>
        <dbReference type="Proteomes" id="UP000323632"/>
    </source>
</evidence>
<proteinExistence type="predicted"/>
<accession>A0A5M6CEZ6</accession>
<name>A0A5M6CEZ6_9BACT</name>
<dbReference type="Pfam" id="PF11751">
    <property type="entry name" value="PorP_SprF"/>
    <property type="match status" value="1"/>
</dbReference>
<dbReference type="NCBIfam" id="TIGR03519">
    <property type="entry name" value="T9SS_PorP_fam"/>
    <property type="match status" value="1"/>
</dbReference>
<organism evidence="2 3">
    <name type="scientific">Taibaiella lutea</name>
    <dbReference type="NCBI Taxonomy" id="2608001"/>
    <lineage>
        <taxon>Bacteria</taxon>
        <taxon>Pseudomonadati</taxon>
        <taxon>Bacteroidota</taxon>
        <taxon>Chitinophagia</taxon>
        <taxon>Chitinophagales</taxon>
        <taxon>Chitinophagaceae</taxon>
        <taxon>Taibaiella</taxon>
    </lineage>
</organism>
<dbReference type="AlphaFoldDB" id="A0A5M6CEZ6"/>
<dbReference type="Proteomes" id="UP000323632">
    <property type="component" value="Unassembled WGS sequence"/>
</dbReference>
<feature type="chain" id="PRO_5024280953" evidence="1">
    <location>
        <begin position="23"/>
        <end position="339"/>
    </location>
</feature>